<organism evidence="2 3">
    <name type="scientific">Sinorhizobium fredii (strain NBRC 101917 / NGR234)</name>
    <dbReference type="NCBI Taxonomy" id="394"/>
    <lineage>
        <taxon>Bacteria</taxon>
        <taxon>Pseudomonadati</taxon>
        <taxon>Pseudomonadota</taxon>
        <taxon>Alphaproteobacteria</taxon>
        <taxon>Hyphomicrobiales</taxon>
        <taxon>Rhizobiaceae</taxon>
        <taxon>Sinorhizobium/Ensifer group</taxon>
        <taxon>Sinorhizobium</taxon>
    </lineage>
</organism>
<keyword evidence="2" id="KW-0614">Plasmid</keyword>
<reference evidence="2 3" key="2">
    <citation type="journal article" date="2009" name="Appl. Environ. Microbiol.">
        <title>Rhizobium sp. strain NGR234 possesses a remarkable number of secretion systems.</title>
        <authorList>
            <person name="Schmeisser C."/>
            <person name="Liesegang H."/>
            <person name="Krysciak D."/>
            <person name="Bakkou N."/>
            <person name="Le Quere A."/>
            <person name="Wollherr A."/>
            <person name="Heinemeyer I."/>
            <person name="Morgenstern B."/>
            <person name="Pommerening-Roeser A."/>
            <person name="Flores M."/>
            <person name="Palacios R."/>
            <person name="Brenner S."/>
            <person name="Gottschalk G."/>
            <person name="Schmitz R.A."/>
            <person name="Broughton W.J."/>
            <person name="Perret X."/>
            <person name="Strittmatter A.W."/>
            <person name="Streit W.R."/>
        </authorList>
    </citation>
    <scope>NUCLEOTIDE SEQUENCE [LARGE SCALE GENOMIC DNA]</scope>
    <source>
        <strain evidence="3">NBRC 101917 / NGR234</strain>
    </source>
</reference>
<dbReference type="KEGG" id="rhi:NGR_b07920"/>
<keyword evidence="3" id="KW-1185">Reference proteome</keyword>
<dbReference type="HOGENOM" id="CLU_1440019_0_0_5"/>
<dbReference type="OrthoDB" id="9814202at2"/>
<keyword evidence="1" id="KW-0472">Membrane</keyword>
<proteinExistence type="predicted"/>
<gene>
    <name evidence="2" type="ordered locus">NGR_b07920</name>
</gene>
<evidence type="ECO:0000256" key="1">
    <source>
        <dbReference type="SAM" id="Phobius"/>
    </source>
</evidence>
<feature type="transmembrane region" description="Helical" evidence="1">
    <location>
        <begin position="22"/>
        <end position="44"/>
    </location>
</feature>
<name>C3KQ92_SINFN</name>
<evidence type="ECO:0000313" key="3">
    <source>
        <dbReference type="Proteomes" id="UP000001054"/>
    </source>
</evidence>
<feature type="transmembrane region" description="Helical" evidence="1">
    <location>
        <begin position="65"/>
        <end position="83"/>
    </location>
</feature>
<dbReference type="AlphaFoldDB" id="C3KQ92"/>
<reference evidence="3" key="1">
    <citation type="journal article" date="2004" name="J. Bacteriol.">
        <title>An evolutionary hot spot: the pNGR234b replicon of Rhizobium sp. strain NGR234.</title>
        <authorList>
            <person name="Streit W.R."/>
            <person name="Schmitz R.A."/>
            <person name="Perret X."/>
            <person name="Staehelin C."/>
            <person name="Deakin W.J."/>
            <person name="Raasch C."/>
            <person name="Liesegang H."/>
            <person name="Broughton W.J."/>
        </authorList>
    </citation>
    <scope>NUCLEOTIDE SEQUENCE [LARGE SCALE GENOMIC DNA]</scope>
    <source>
        <strain evidence="3">NBRC 101917 / NGR234</strain>
    </source>
</reference>
<dbReference type="EMBL" id="CP000874">
    <property type="protein sequence ID" value="ACP22250.1"/>
    <property type="molecule type" value="Genomic_DNA"/>
</dbReference>
<accession>C3KQ92</accession>
<keyword evidence="1" id="KW-1133">Transmembrane helix</keyword>
<keyword evidence="1" id="KW-0812">Transmembrane</keyword>
<evidence type="ECO:0008006" key="4">
    <source>
        <dbReference type="Google" id="ProtNLM"/>
    </source>
</evidence>
<protein>
    <recommendedName>
        <fullName evidence="4">Transmembrane protein</fullName>
    </recommendedName>
</protein>
<evidence type="ECO:0000313" key="2">
    <source>
        <dbReference type="EMBL" id="ACP22250.1"/>
    </source>
</evidence>
<dbReference type="Proteomes" id="UP000001054">
    <property type="component" value="Plasmid pNGR234b"/>
</dbReference>
<dbReference type="PATRIC" id="fig|394.7.peg.1231"/>
<sequence length="188" mass="20311">MHVLCIVNIWALSFTTFSDAPLALSLYCPLILTMLCASQALWWLKIGAGVPAVEDAELALVRTGRFSGLITLALCAWALAVFAHVDAYGQSHVMFFMAITIIGSVSCLTHLLPAAIVVGLARRQGHLGGGKLNAHGEWVRERLAQNGDLTLDELCLELAGRGVIVHRSNVGRLLHRLDLSHKKKPAGK</sequence>
<geneLocation type="plasmid" evidence="3">
    <name>sym pNGR234b</name>
</geneLocation>
<feature type="transmembrane region" description="Helical" evidence="1">
    <location>
        <begin position="95"/>
        <end position="121"/>
    </location>
</feature>